<reference evidence="1" key="2">
    <citation type="journal article" date="2015" name="Fish Shellfish Immunol.">
        <title>Early steps in the European eel (Anguilla anguilla)-Vibrio vulnificus interaction in the gills: Role of the RtxA13 toxin.</title>
        <authorList>
            <person name="Callol A."/>
            <person name="Pajuelo D."/>
            <person name="Ebbesson L."/>
            <person name="Teles M."/>
            <person name="MacKenzie S."/>
            <person name="Amaro C."/>
        </authorList>
    </citation>
    <scope>NUCLEOTIDE SEQUENCE</scope>
</reference>
<organism evidence="1">
    <name type="scientific">Anguilla anguilla</name>
    <name type="common">European freshwater eel</name>
    <name type="synonym">Muraena anguilla</name>
    <dbReference type="NCBI Taxonomy" id="7936"/>
    <lineage>
        <taxon>Eukaryota</taxon>
        <taxon>Metazoa</taxon>
        <taxon>Chordata</taxon>
        <taxon>Craniata</taxon>
        <taxon>Vertebrata</taxon>
        <taxon>Euteleostomi</taxon>
        <taxon>Actinopterygii</taxon>
        <taxon>Neopterygii</taxon>
        <taxon>Teleostei</taxon>
        <taxon>Anguilliformes</taxon>
        <taxon>Anguillidae</taxon>
        <taxon>Anguilla</taxon>
    </lineage>
</organism>
<dbReference type="EMBL" id="GBXM01079459">
    <property type="protein sequence ID" value="JAH29118.1"/>
    <property type="molecule type" value="Transcribed_RNA"/>
</dbReference>
<proteinExistence type="predicted"/>
<accession>A0A0E9RL90</accession>
<evidence type="ECO:0000313" key="1">
    <source>
        <dbReference type="EMBL" id="JAH29118.1"/>
    </source>
</evidence>
<name>A0A0E9RL90_ANGAN</name>
<protein>
    <submittedName>
        <fullName evidence="1">Uncharacterized protein</fullName>
    </submittedName>
</protein>
<sequence>METPETMVNLLRNGWPAIISPRAQLIQELKMIAEKSPSNCRPL</sequence>
<dbReference type="AlphaFoldDB" id="A0A0E9RL90"/>
<reference evidence="1" key="1">
    <citation type="submission" date="2014-11" db="EMBL/GenBank/DDBJ databases">
        <authorList>
            <person name="Amaro Gonzalez C."/>
        </authorList>
    </citation>
    <scope>NUCLEOTIDE SEQUENCE</scope>
</reference>